<accession>A0A9C6XAS0</accession>
<reference evidence="5" key="1">
    <citation type="submission" date="2025-08" db="UniProtKB">
        <authorList>
            <consortium name="RefSeq"/>
        </authorList>
    </citation>
    <scope>IDENTIFICATION</scope>
    <source>
        <tissue evidence="5">Whole organism</tissue>
    </source>
</reference>
<dbReference type="GO" id="GO:0032991">
    <property type="term" value="C:protein-containing complex"/>
    <property type="evidence" value="ECO:0007669"/>
    <property type="project" value="UniProtKB-ARBA"/>
</dbReference>
<dbReference type="InterPro" id="IPR002035">
    <property type="entry name" value="VWF_A"/>
</dbReference>
<evidence type="ECO:0000259" key="2">
    <source>
        <dbReference type="PROSITE" id="PS50234"/>
    </source>
</evidence>
<dbReference type="RefSeq" id="XP_052132323.1">
    <property type="nucleotide sequence ID" value="XM_052276363.1"/>
</dbReference>
<dbReference type="SMART" id="SM00327">
    <property type="entry name" value="VWA"/>
    <property type="match status" value="1"/>
</dbReference>
<dbReference type="PANTHER" id="PTHR10338:SF108">
    <property type="entry name" value="INTER-ALPHA-TRYPSIN INHIBITOR HEAVY CHAIN H4-LIKE PROTEIN"/>
    <property type="match status" value="1"/>
</dbReference>
<dbReference type="GeneID" id="113214227"/>
<dbReference type="InterPro" id="IPR013694">
    <property type="entry name" value="VIT"/>
</dbReference>
<feature type="region of interest" description="Disordered" evidence="1">
    <location>
        <begin position="674"/>
        <end position="700"/>
    </location>
</feature>
<dbReference type="InterPro" id="IPR036465">
    <property type="entry name" value="vWFA_dom_sf"/>
</dbReference>
<feature type="non-terminal residue" evidence="5">
    <location>
        <position position="1"/>
    </location>
</feature>
<dbReference type="PROSITE" id="PS50234">
    <property type="entry name" value="VWFA"/>
    <property type="match status" value="1"/>
</dbReference>
<dbReference type="Proteomes" id="UP000504606">
    <property type="component" value="Unplaced"/>
</dbReference>
<evidence type="ECO:0000313" key="4">
    <source>
        <dbReference type="Proteomes" id="UP000504606"/>
    </source>
</evidence>
<proteinExistence type="predicted"/>
<dbReference type="Gene3D" id="3.40.50.410">
    <property type="entry name" value="von Willebrand factor, type A domain"/>
    <property type="match status" value="1"/>
</dbReference>
<evidence type="ECO:0000256" key="1">
    <source>
        <dbReference type="SAM" id="MobiDB-lite"/>
    </source>
</evidence>
<evidence type="ECO:0000259" key="3">
    <source>
        <dbReference type="PROSITE" id="PS51468"/>
    </source>
</evidence>
<dbReference type="OrthoDB" id="299997at2759"/>
<dbReference type="KEGG" id="foc:113214227"/>
<gene>
    <name evidence="5" type="primary">LOC113214227</name>
</gene>
<feature type="domain" description="VIT" evidence="3">
    <location>
        <begin position="1"/>
        <end position="129"/>
    </location>
</feature>
<feature type="domain" description="VWFA" evidence="2">
    <location>
        <begin position="286"/>
        <end position="488"/>
    </location>
</feature>
<dbReference type="PANTHER" id="PTHR10338">
    <property type="entry name" value="INTER-ALPHA-TRYPSIN INHIBITOR HEAVY CHAIN FAMILY MEMBER"/>
    <property type="match status" value="1"/>
</dbReference>
<organism evidence="4 5">
    <name type="scientific">Frankliniella occidentalis</name>
    <name type="common">Western flower thrips</name>
    <name type="synonym">Euthrips occidentalis</name>
    <dbReference type="NCBI Taxonomy" id="133901"/>
    <lineage>
        <taxon>Eukaryota</taxon>
        <taxon>Metazoa</taxon>
        <taxon>Ecdysozoa</taxon>
        <taxon>Arthropoda</taxon>
        <taxon>Hexapoda</taxon>
        <taxon>Insecta</taxon>
        <taxon>Pterygota</taxon>
        <taxon>Neoptera</taxon>
        <taxon>Paraneoptera</taxon>
        <taxon>Thysanoptera</taxon>
        <taxon>Terebrantia</taxon>
        <taxon>Thripoidea</taxon>
        <taxon>Thripidae</taxon>
        <taxon>Frankliniella</taxon>
    </lineage>
</organism>
<name>A0A9C6XAS0_FRAOC</name>
<sequence length="816" mass="89062">PEAPQPQEPLEPVSVQWLRVRSEVQLRFSHTLVRAALHNPASRAQEVQLRLTLPDTGYVTGMSIESDGKAYKAYVRERRRADGEYQQAALSGQTAAQVRQSSARDSSVMSLAVTVAARSALTVNLTYEELLGRRRGRYHHALGIDPGQEVNDVRVDVFILESRNLSSLQVCAAGKPLYSVDERDIAQQGLQNYSSGPLVVRRGAANMAHIQLTANREQQLQLWQPAGGAPQLRNAHLALQTAHPQAALTVAYDVDRSKSVSGDLLLMDGYFVHFFAPPEVPPLRKHAIFVLDTSGSMWGHKLKQLQAAMTRILDTLHPDDFFSIVQFSSQVTEWSPHTLEVVGLRDKEATLPANKDHINKAKKFINNMEASGGTNIGGALRSAVRLAGKRDYDRWPTYRSGAADRPQPLIVFLTDGLPTVGTLSLGRVLAQTRAQNVEIKAAIFSLSFGSRSNWRFLQRLSLQNDGFARRIYEAGDAAQQLQDFYQEIASPLLANVTFNYVAAKVDGNTVTRRSFPLLYSGGELVVAGRVADGVSSLEAEVEVWGAAPGASAAVGAAPGRRLLRAQAHAARADIVGLKPPPLPNKKKGDTKPPIGLLERLWAYLSVKQLLDVDLMKHEDDILEEAPKLEPGLDQPRRRALYLALKYGFVTRVTSLVVVKPELAANGSASVREAPLRPLPADGGAERDAENLAGNNKYSEMPLTRPGPGHIPMNFKPLLFSQEADNATESLPLTAISWLSQHTDSAGRLRLGPASFSLELPPKQDLQRLMSAASNQCPGRSCKPLASCVQPAVAASFMVFRDYFCPLGTYAGVCCTL</sequence>
<protein>
    <submittedName>
        <fullName evidence="5">Inter-alpha-trypsin inhibitor heavy chain H4-like</fullName>
    </submittedName>
</protein>
<dbReference type="InterPro" id="IPR050934">
    <property type="entry name" value="ITIH"/>
</dbReference>
<evidence type="ECO:0000313" key="5">
    <source>
        <dbReference type="RefSeq" id="XP_052132323.1"/>
    </source>
</evidence>
<dbReference type="PROSITE" id="PS51468">
    <property type="entry name" value="VIT"/>
    <property type="match status" value="1"/>
</dbReference>
<dbReference type="Pfam" id="PF00092">
    <property type="entry name" value="VWA"/>
    <property type="match status" value="1"/>
</dbReference>
<dbReference type="SUPFAM" id="SSF53300">
    <property type="entry name" value="vWA-like"/>
    <property type="match status" value="1"/>
</dbReference>
<dbReference type="Pfam" id="PF08487">
    <property type="entry name" value="VIT"/>
    <property type="match status" value="1"/>
</dbReference>
<dbReference type="SMART" id="SM00609">
    <property type="entry name" value="VIT"/>
    <property type="match status" value="1"/>
</dbReference>
<keyword evidence="4" id="KW-1185">Reference proteome</keyword>
<dbReference type="AlphaFoldDB" id="A0A9C6XAS0"/>